<gene>
    <name evidence="2" type="ORF">COCNU_11G007060</name>
</gene>
<dbReference type="InterPro" id="IPR036188">
    <property type="entry name" value="FAD/NAD-bd_sf"/>
</dbReference>
<feature type="compositionally biased region" description="Low complexity" evidence="1">
    <location>
        <begin position="1"/>
        <end position="20"/>
    </location>
</feature>
<reference evidence="2" key="2">
    <citation type="submission" date="2019-07" db="EMBL/GenBank/DDBJ databases">
        <authorList>
            <person name="Yang Y."/>
            <person name="Bocs S."/>
            <person name="Baudouin L."/>
        </authorList>
    </citation>
    <scope>NUCLEOTIDE SEQUENCE</scope>
    <source>
        <tissue evidence="2">Spear leaf of Hainan Tall coconut</tissue>
    </source>
</reference>
<accession>A0A8K0IPC3</accession>
<sequence>MDDSVAASRSSTSTFASSAATPPPTSAMINVARAELKPIMFEGARWLSTSPLVAAHHHHHQCQDFIGSSASSSWTSAASNPSTLAIPILSETITSVDLTAHPFHICSFATVVKANALIITTNVVACRVHLSGMD</sequence>
<name>A0A8K0IPC3_COCNU</name>
<dbReference type="EMBL" id="CM017882">
    <property type="protein sequence ID" value="KAG1363879.1"/>
    <property type="molecule type" value="Genomic_DNA"/>
</dbReference>
<evidence type="ECO:0000313" key="2">
    <source>
        <dbReference type="EMBL" id="KAG1363879.1"/>
    </source>
</evidence>
<keyword evidence="3" id="KW-1185">Reference proteome</keyword>
<organism evidence="2 3">
    <name type="scientific">Cocos nucifera</name>
    <name type="common">Coconut palm</name>
    <dbReference type="NCBI Taxonomy" id="13894"/>
    <lineage>
        <taxon>Eukaryota</taxon>
        <taxon>Viridiplantae</taxon>
        <taxon>Streptophyta</taxon>
        <taxon>Embryophyta</taxon>
        <taxon>Tracheophyta</taxon>
        <taxon>Spermatophyta</taxon>
        <taxon>Magnoliopsida</taxon>
        <taxon>Liliopsida</taxon>
        <taxon>Arecaceae</taxon>
        <taxon>Arecoideae</taxon>
        <taxon>Cocoseae</taxon>
        <taxon>Attaleinae</taxon>
        <taxon>Cocos</taxon>
    </lineage>
</organism>
<reference evidence="2" key="1">
    <citation type="journal article" date="2017" name="Gigascience">
        <title>The genome draft of coconut (Cocos nucifera).</title>
        <authorList>
            <person name="Xiao Y."/>
            <person name="Xu P."/>
            <person name="Fan H."/>
            <person name="Baudouin L."/>
            <person name="Xia W."/>
            <person name="Bocs S."/>
            <person name="Xu J."/>
            <person name="Li Q."/>
            <person name="Guo A."/>
            <person name="Zhou L."/>
            <person name="Li J."/>
            <person name="Wu Y."/>
            <person name="Ma Z."/>
            <person name="Armero A."/>
            <person name="Issali A.E."/>
            <person name="Liu N."/>
            <person name="Peng M."/>
            <person name="Yang Y."/>
        </authorList>
    </citation>
    <scope>NUCLEOTIDE SEQUENCE</scope>
    <source>
        <tissue evidence="2">Spear leaf of Hainan Tall coconut</tissue>
    </source>
</reference>
<comment type="caution">
    <text evidence="2">The sequence shown here is derived from an EMBL/GenBank/DDBJ whole genome shotgun (WGS) entry which is preliminary data.</text>
</comment>
<feature type="region of interest" description="Disordered" evidence="1">
    <location>
        <begin position="1"/>
        <end position="23"/>
    </location>
</feature>
<dbReference type="Gene3D" id="3.50.50.60">
    <property type="entry name" value="FAD/NAD(P)-binding domain"/>
    <property type="match status" value="1"/>
</dbReference>
<evidence type="ECO:0000256" key="1">
    <source>
        <dbReference type="SAM" id="MobiDB-lite"/>
    </source>
</evidence>
<protein>
    <submittedName>
        <fullName evidence="2">Putative Thioredoxin reductase NTRB</fullName>
    </submittedName>
</protein>
<proteinExistence type="predicted"/>
<evidence type="ECO:0000313" key="3">
    <source>
        <dbReference type="Proteomes" id="UP000797356"/>
    </source>
</evidence>
<dbReference type="Proteomes" id="UP000797356">
    <property type="component" value="Chromosome 11"/>
</dbReference>
<dbReference type="AlphaFoldDB" id="A0A8K0IPC3"/>